<comment type="caution">
    <text evidence="2">The sequence shown here is derived from an EMBL/GenBank/DDBJ whole genome shotgun (WGS) entry which is preliminary data.</text>
</comment>
<feature type="signal peptide" evidence="1">
    <location>
        <begin position="1"/>
        <end position="27"/>
    </location>
</feature>
<organism evidence="2 3">
    <name type="scientific">Nocardiopsis alborubida</name>
    <dbReference type="NCBI Taxonomy" id="146802"/>
    <lineage>
        <taxon>Bacteria</taxon>
        <taxon>Bacillati</taxon>
        <taxon>Actinomycetota</taxon>
        <taxon>Actinomycetes</taxon>
        <taxon>Streptosporangiales</taxon>
        <taxon>Nocardiopsidaceae</taxon>
        <taxon>Nocardiopsis</taxon>
    </lineage>
</organism>
<reference evidence="2 3" key="1">
    <citation type="submission" date="2020-04" db="EMBL/GenBank/DDBJ databases">
        <title>MicrobeNet Type strains.</title>
        <authorList>
            <person name="Nicholson A.C."/>
        </authorList>
    </citation>
    <scope>NUCLEOTIDE SEQUENCE [LARGE SCALE GENOMIC DNA]</scope>
    <source>
        <strain evidence="2 3">ATCC 23612</strain>
    </source>
</reference>
<name>A0A7X6MER7_9ACTN</name>
<dbReference type="EMBL" id="JAAXPG010000021">
    <property type="protein sequence ID" value="NKZ00187.1"/>
    <property type="molecule type" value="Genomic_DNA"/>
</dbReference>
<dbReference type="RefSeq" id="WP_061083482.1">
    <property type="nucleotide sequence ID" value="NZ_JAAXPG010000021.1"/>
</dbReference>
<evidence type="ECO:0000313" key="3">
    <source>
        <dbReference type="Proteomes" id="UP000553209"/>
    </source>
</evidence>
<evidence type="ECO:0000256" key="1">
    <source>
        <dbReference type="SAM" id="SignalP"/>
    </source>
</evidence>
<feature type="chain" id="PRO_5039665129" evidence="1">
    <location>
        <begin position="28"/>
        <end position="83"/>
    </location>
</feature>
<evidence type="ECO:0000313" key="2">
    <source>
        <dbReference type="EMBL" id="NKZ00187.1"/>
    </source>
</evidence>
<gene>
    <name evidence="2" type="ORF">HGB44_21300</name>
</gene>
<keyword evidence="3" id="KW-1185">Reference proteome</keyword>
<proteinExistence type="predicted"/>
<accession>A0A7X6MER7</accession>
<keyword evidence="1" id="KW-0732">Signal</keyword>
<protein>
    <submittedName>
        <fullName evidence="2">Uncharacterized protein</fullName>
    </submittedName>
</protein>
<sequence length="83" mass="8434">MQKKTLRRIAITAVAAPALAFGAPALASADAYYETETSGAGSNGAFHHELEAFAGDGKSWFEESFSVAGEGGAYSSETESGAG</sequence>
<dbReference type="Proteomes" id="UP000553209">
    <property type="component" value="Unassembled WGS sequence"/>
</dbReference>
<dbReference type="AlphaFoldDB" id="A0A7X6MER7"/>